<dbReference type="Proteomes" id="UP000463883">
    <property type="component" value="Chromosome"/>
</dbReference>
<accession>A0A6P1MIB0</accession>
<evidence type="ECO:0000313" key="2">
    <source>
        <dbReference type="Proteomes" id="UP000463883"/>
    </source>
</evidence>
<protein>
    <submittedName>
        <fullName evidence="1">Uncharacterized protein</fullName>
    </submittedName>
</protein>
<evidence type="ECO:0000313" key="1">
    <source>
        <dbReference type="EMBL" id="QHI73802.1"/>
    </source>
</evidence>
<dbReference type="RefSeq" id="WP_162363564.1">
    <property type="nucleotide sequence ID" value="NZ_CP047591.1"/>
</dbReference>
<organism evidence="1 2">
    <name type="scientific">Aminipila terrae</name>
    <dbReference type="NCBI Taxonomy" id="2697030"/>
    <lineage>
        <taxon>Bacteria</taxon>
        <taxon>Bacillati</taxon>
        <taxon>Bacillota</taxon>
        <taxon>Clostridia</taxon>
        <taxon>Peptostreptococcales</taxon>
        <taxon>Anaerovoracaceae</taxon>
        <taxon>Aminipila</taxon>
    </lineage>
</organism>
<dbReference type="EMBL" id="CP047591">
    <property type="protein sequence ID" value="QHI73802.1"/>
    <property type="molecule type" value="Genomic_DNA"/>
</dbReference>
<name>A0A6P1MIB0_9FIRM</name>
<gene>
    <name evidence="1" type="ORF">Ami3637_16695</name>
</gene>
<dbReference type="AlphaFoldDB" id="A0A6P1MIB0"/>
<dbReference type="KEGG" id="amic:Ami3637_16695"/>
<proteinExistence type="predicted"/>
<keyword evidence="2" id="KW-1185">Reference proteome</keyword>
<reference evidence="1 2" key="1">
    <citation type="submission" date="2020-01" db="EMBL/GenBank/DDBJ databases">
        <title>Genomic analysis of Aminipila sp. CBA3637.</title>
        <authorList>
            <person name="Kim Y.B."/>
            <person name="Roh S.W."/>
        </authorList>
    </citation>
    <scope>NUCLEOTIDE SEQUENCE [LARGE SCALE GENOMIC DNA]</scope>
    <source>
        <strain evidence="1 2">CBA3637</strain>
    </source>
</reference>
<sequence>MKDKDIKSFTVEYEDGEKKSFEKGFMVEIRENVGAEDATVTFNMCGIGGQDLYLIISSVIQFGNQIGFFDKI</sequence>